<accession>A0A9P6I6X7</accession>
<evidence type="ECO:0000313" key="2">
    <source>
        <dbReference type="Proteomes" id="UP000781932"/>
    </source>
</evidence>
<keyword evidence="2" id="KW-1185">Reference proteome</keyword>
<evidence type="ECO:0000313" key="1">
    <source>
        <dbReference type="EMBL" id="KAF9873100.1"/>
    </source>
</evidence>
<reference evidence="1" key="1">
    <citation type="submission" date="2020-03" db="EMBL/GenBank/DDBJ databases">
        <authorList>
            <person name="He L."/>
        </authorList>
    </citation>
    <scope>NUCLEOTIDE SEQUENCE</scope>
    <source>
        <strain evidence="1">CkLH20</strain>
    </source>
</reference>
<organism evidence="1 2">
    <name type="scientific">Colletotrichum karsti</name>
    <dbReference type="NCBI Taxonomy" id="1095194"/>
    <lineage>
        <taxon>Eukaryota</taxon>
        <taxon>Fungi</taxon>
        <taxon>Dikarya</taxon>
        <taxon>Ascomycota</taxon>
        <taxon>Pezizomycotina</taxon>
        <taxon>Sordariomycetes</taxon>
        <taxon>Hypocreomycetidae</taxon>
        <taxon>Glomerellales</taxon>
        <taxon>Glomerellaceae</taxon>
        <taxon>Colletotrichum</taxon>
        <taxon>Colletotrichum boninense species complex</taxon>
    </lineage>
</organism>
<proteinExistence type="predicted"/>
<reference evidence="1" key="2">
    <citation type="submission" date="2020-11" db="EMBL/GenBank/DDBJ databases">
        <title>Whole genome sequencing of Colletotrichum sp.</title>
        <authorList>
            <person name="Li H."/>
        </authorList>
    </citation>
    <scope>NUCLEOTIDE SEQUENCE</scope>
    <source>
        <strain evidence="1">CkLH20</strain>
    </source>
</reference>
<dbReference type="GeneID" id="62165052"/>
<protein>
    <submittedName>
        <fullName evidence="1">Uncharacterized protein</fullName>
    </submittedName>
</protein>
<dbReference type="AlphaFoldDB" id="A0A9P6I6X7"/>
<comment type="caution">
    <text evidence="1">The sequence shown here is derived from an EMBL/GenBank/DDBJ whole genome shotgun (WGS) entry which is preliminary data.</text>
</comment>
<name>A0A9P6I6X7_9PEZI</name>
<gene>
    <name evidence="1" type="ORF">CkaCkLH20_09263</name>
</gene>
<dbReference type="Proteomes" id="UP000781932">
    <property type="component" value="Unassembled WGS sequence"/>
</dbReference>
<dbReference type="RefSeq" id="XP_038742561.1">
    <property type="nucleotide sequence ID" value="XM_038891978.1"/>
</dbReference>
<dbReference type="EMBL" id="JAATWM020000033">
    <property type="protein sequence ID" value="KAF9873100.1"/>
    <property type="molecule type" value="Genomic_DNA"/>
</dbReference>
<sequence length="106" mass="12360">MSGYESDGYQVESVEPNQFSTGPVNIVAFKKEFKDWRDKQNKANTAENRLEFVTAVMVRLGELKVPVEYPSGQEYLHYRDPFFFLKSYELDYKTEFGKAMKKVLGK</sequence>